<gene>
    <name evidence="3" type="ORF">HK100_004251</name>
</gene>
<dbReference type="InterPro" id="IPR038765">
    <property type="entry name" value="Papain-like_cys_pep_sf"/>
</dbReference>
<dbReference type="Pfam" id="PF02338">
    <property type="entry name" value="OTU"/>
    <property type="match status" value="1"/>
</dbReference>
<dbReference type="EMBL" id="JADGJH010002120">
    <property type="protein sequence ID" value="KAJ3103172.1"/>
    <property type="molecule type" value="Genomic_DNA"/>
</dbReference>
<organism evidence="3 4">
    <name type="scientific">Physocladia obscura</name>
    <dbReference type="NCBI Taxonomy" id="109957"/>
    <lineage>
        <taxon>Eukaryota</taxon>
        <taxon>Fungi</taxon>
        <taxon>Fungi incertae sedis</taxon>
        <taxon>Chytridiomycota</taxon>
        <taxon>Chytridiomycota incertae sedis</taxon>
        <taxon>Chytridiomycetes</taxon>
        <taxon>Chytridiales</taxon>
        <taxon>Chytriomycetaceae</taxon>
        <taxon>Physocladia</taxon>
    </lineage>
</organism>
<evidence type="ECO:0000313" key="3">
    <source>
        <dbReference type="EMBL" id="KAJ3103172.1"/>
    </source>
</evidence>
<dbReference type="Gene3D" id="3.90.70.80">
    <property type="match status" value="1"/>
</dbReference>
<evidence type="ECO:0000259" key="2">
    <source>
        <dbReference type="Pfam" id="PF02338"/>
    </source>
</evidence>
<keyword evidence="4" id="KW-1185">Reference proteome</keyword>
<sequence length="252" mass="27991">MKRKPNNEKTAPVKKQPKKEGEKKKKKKDGSLPPDVRTLWARASANQVPLPENRPGDYEPGDSDFEESSLSRIRSVKSSNPRESNGNNGVNIAPHQNPLIRISHAADLQLLPNNLKPSGFVVGDGSCLPRSILLALTGSQDGYQQLRQSVVQRILSSELQFEPDIRRMYNCTVNDYCTRMADVFEFGDIIFVMAAALVLEVEIQVFTFSSNLNGASSLTSQTFTPSHQLTSTIQIHLDTGHSEQQRKKAVMT</sequence>
<name>A0AAD5STA6_9FUNG</name>
<comment type="caution">
    <text evidence="3">The sequence shown here is derived from an EMBL/GenBank/DDBJ whole genome shotgun (WGS) entry which is preliminary data.</text>
</comment>
<feature type="domain" description="OTU" evidence="2">
    <location>
        <begin position="123"/>
        <end position="220"/>
    </location>
</feature>
<dbReference type="InterPro" id="IPR003323">
    <property type="entry name" value="OTU_dom"/>
</dbReference>
<dbReference type="SUPFAM" id="SSF54001">
    <property type="entry name" value="Cysteine proteinases"/>
    <property type="match status" value="1"/>
</dbReference>
<dbReference type="CDD" id="cd22744">
    <property type="entry name" value="OTU"/>
    <property type="match status" value="1"/>
</dbReference>
<feature type="compositionally biased region" description="Low complexity" evidence="1">
    <location>
        <begin position="68"/>
        <end position="79"/>
    </location>
</feature>
<evidence type="ECO:0000313" key="4">
    <source>
        <dbReference type="Proteomes" id="UP001211907"/>
    </source>
</evidence>
<proteinExistence type="predicted"/>
<evidence type="ECO:0000256" key="1">
    <source>
        <dbReference type="SAM" id="MobiDB-lite"/>
    </source>
</evidence>
<feature type="compositionally biased region" description="Polar residues" evidence="1">
    <location>
        <begin position="81"/>
        <end position="90"/>
    </location>
</feature>
<dbReference type="Proteomes" id="UP001211907">
    <property type="component" value="Unassembled WGS sequence"/>
</dbReference>
<protein>
    <recommendedName>
        <fullName evidence="2">OTU domain-containing protein</fullName>
    </recommendedName>
</protein>
<dbReference type="AlphaFoldDB" id="A0AAD5STA6"/>
<feature type="region of interest" description="Disordered" evidence="1">
    <location>
        <begin position="1"/>
        <end position="93"/>
    </location>
</feature>
<reference evidence="3" key="1">
    <citation type="submission" date="2020-05" db="EMBL/GenBank/DDBJ databases">
        <title>Phylogenomic resolution of chytrid fungi.</title>
        <authorList>
            <person name="Stajich J.E."/>
            <person name="Amses K."/>
            <person name="Simmons R."/>
            <person name="Seto K."/>
            <person name="Myers J."/>
            <person name="Bonds A."/>
            <person name="Quandt C.A."/>
            <person name="Barry K."/>
            <person name="Liu P."/>
            <person name="Grigoriev I."/>
            <person name="Longcore J.E."/>
            <person name="James T.Y."/>
        </authorList>
    </citation>
    <scope>NUCLEOTIDE SEQUENCE</scope>
    <source>
        <strain evidence="3">JEL0513</strain>
    </source>
</reference>
<accession>A0AAD5STA6</accession>